<evidence type="ECO:0000256" key="2">
    <source>
        <dbReference type="ARBA" id="ARBA00022801"/>
    </source>
</evidence>
<evidence type="ECO:0000313" key="8">
    <source>
        <dbReference type="Proteomes" id="UP001156882"/>
    </source>
</evidence>
<evidence type="ECO:0000256" key="3">
    <source>
        <dbReference type="ARBA" id="ARBA00022963"/>
    </source>
</evidence>
<dbReference type="PROSITE" id="PS01237">
    <property type="entry name" value="UPF0028"/>
    <property type="match status" value="1"/>
</dbReference>
<dbReference type="InterPro" id="IPR002641">
    <property type="entry name" value="PNPLA_dom"/>
</dbReference>
<keyword evidence="8" id="KW-1185">Reference proteome</keyword>
<dbReference type="Gene3D" id="3.40.1090.10">
    <property type="entry name" value="Cytosolic phospholipase A2 catalytic domain"/>
    <property type="match status" value="2"/>
</dbReference>
<keyword evidence="4 5" id="KW-0443">Lipid metabolism</keyword>
<feature type="active site" description="Proton acceptor" evidence="5">
    <location>
        <position position="181"/>
    </location>
</feature>
<evidence type="ECO:0000256" key="4">
    <source>
        <dbReference type="ARBA" id="ARBA00023098"/>
    </source>
</evidence>
<keyword evidence="2 5" id="KW-0378">Hydrolase</keyword>
<gene>
    <name evidence="7" type="ORF">GCM10007874_17070</name>
</gene>
<accession>A0ABQ6CFK1</accession>
<evidence type="ECO:0000259" key="6">
    <source>
        <dbReference type="PROSITE" id="PS51635"/>
    </source>
</evidence>
<dbReference type="PANTHER" id="PTHR14226:SF76">
    <property type="entry name" value="NTE FAMILY PROTEIN RSSA"/>
    <property type="match status" value="1"/>
</dbReference>
<feature type="domain" description="PNPLA" evidence="6">
    <location>
        <begin position="34"/>
        <end position="194"/>
    </location>
</feature>
<comment type="caution">
    <text evidence="5">Lacks conserved residue(s) required for the propagation of feature annotation.</text>
</comment>
<keyword evidence="3 5" id="KW-0442">Lipid degradation</keyword>
<dbReference type="InterPro" id="IPR001423">
    <property type="entry name" value="LysoPLipase_patatin_CS"/>
</dbReference>
<reference evidence="8" key="1">
    <citation type="journal article" date="2019" name="Int. J. Syst. Evol. Microbiol.">
        <title>The Global Catalogue of Microorganisms (GCM) 10K type strain sequencing project: providing services to taxonomists for standard genome sequencing and annotation.</title>
        <authorList>
            <consortium name="The Broad Institute Genomics Platform"/>
            <consortium name="The Broad Institute Genome Sequencing Center for Infectious Disease"/>
            <person name="Wu L."/>
            <person name="Ma J."/>
        </authorList>
    </citation>
    <scope>NUCLEOTIDE SEQUENCE [LARGE SCALE GENOMIC DNA]</scope>
    <source>
        <strain evidence="8">NBRC 101365</strain>
    </source>
</reference>
<dbReference type="Proteomes" id="UP001156882">
    <property type="component" value="Unassembled WGS sequence"/>
</dbReference>
<evidence type="ECO:0000256" key="1">
    <source>
        <dbReference type="ARBA" id="ARBA00006636"/>
    </source>
</evidence>
<comment type="caution">
    <text evidence="7">The sequence shown here is derived from an EMBL/GenBank/DDBJ whole genome shotgun (WGS) entry which is preliminary data.</text>
</comment>
<dbReference type="Pfam" id="PF01734">
    <property type="entry name" value="Patatin"/>
    <property type="match status" value="1"/>
</dbReference>
<dbReference type="PROSITE" id="PS51635">
    <property type="entry name" value="PNPLA"/>
    <property type="match status" value="1"/>
</dbReference>
<dbReference type="EMBL" id="BSPC01000015">
    <property type="protein sequence ID" value="GLS18690.1"/>
    <property type="molecule type" value="Genomic_DNA"/>
</dbReference>
<dbReference type="InterPro" id="IPR050301">
    <property type="entry name" value="NTE"/>
</dbReference>
<proteinExistence type="inferred from homology"/>
<feature type="active site" description="Nucleophile" evidence="5">
    <location>
        <position position="67"/>
    </location>
</feature>
<evidence type="ECO:0000313" key="7">
    <source>
        <dbReference type="EMBL" id="GLS18690.1"/>
    </source>
</evidence>
<dbReference type="PANTHER" id="PTHR14226">
    <property type="entry name" value="NEUROPATHY TARGET ESTERASE/SWISS CHEESE D.MELANOGASTER"/>
    <property type="match status" value="1"/>
</dbReference>
<feature type="short sequence motif" description="GXSXG" evidence="5">
    <location>
        <begin position="65"/>
        <end position="69"/>
    </location>
</feature>
<comment type="similarity">
    <text evidence="1">Belongs to the NTE family.</text>
</comment>
<sequence length="340" mass="36031">MFQTLPWRGQGNVVEISPPPENHIAKPPRPVIGLALGGGAARGFAHIGVLRVLEEAGYDVDVIAGTSIGAVVGGCYIAGKLDAIEDWARSLTKRRVLNFLDFNFGGSGLISGSKLARMLHDGLNGVQIENLRMPFAAIATEIGPGHEIWLTRGNLVTALRASYALPGIFEPVRVGGRWLMDGALVNPVPVSAARALGARAVIAVNLNGELTGRGGVIHTFGADSDLDDPPVPNRRIRGAGALGAAKSLVRRRFGFTAQPAIRRTRNSPGIHTVMMEAFNITQDRISRSRLAGDPPDVSIGPRLGRISAFDFHRAAEIIELGADAAVKSLDAIKETMEALA</sequence>
<feature type="short sequence motif" description="DGA/G" evidence="5">
    <location>
        <begin position="181"/>
        <end position="183"/>
    </location>
</feature>
<evidence type="ECO:0000256" key="5">
    <source>
        <dbReference type="PROSITE-ProRule" id="PRU01161"/>
    </source>
</evidence>
<organism evidence="7 8">
    <name type="scientific">Labrys miyagiensis</name>
    <dbReference type="NCBI Taxonomy" id="346912"/>
    <lineage>
        <taxon>Bacteria</taxon>
        <taxon>Pseudomonadati</taxon>
        <taxon>Pseudomonadota</taxon>
        <taxon>Alphaproteobacteria</taxon>
        <taxon>Hyphomicrobiales</taxon>
        <taxon>Xanthobacteraceae</taxon>
        <taxon>Labrys</taxon>
    </lineage>
</organism>
<dbReference type="InterPro" id="IPR016035">
    <property type="entry name" value="Acyl_Trfase/lysoPLipase"/>
</dbReference>
<name>A0ABQ6CFK1_9HYPH</name>
<protein>
    <submittedName>
        <fullName evidence="7">Phospholipase</fullName>
    </submittedName>
</protein>
<dbReference type="SUPFAM" id="SSF52151">
    <property type="entry name" value="FabD/lysophospholipase-like"/>
    <property type="match status" value="1"/>
</dbReference>